<feature type="transmembrane region" description="Helical" evidence="1">
    <location>
        <begin position="83"/>
        <end position="103"/>
    </location>
</feature>
<dbReference type="RefSeq" id="WP_255227998.1">
    <property type="nucleotide sequence ID" value="NZ_JAJEKE010000012.1"/>
</dbReference>
<feature type="transmembrane region" description="Helical" evidence="1">
    <location>
        <begin position="168"/>
        <end position="187"/>
    </location>
</feature>
<organism evidence="4 5">
    <name type="scientific">Lutispora saccharofermentans</name>
    <dbReference type="NCBI Taxonomy" id="3024236"/>
    <lineage>
        <taxon>Bacteria</taxon>
        <taxon>Bacillati</taxon>
        <taxon>Bacillota</taxon>
        <taxon>Clostridia</taxon>
        <taxon>Lutisporales</taxon>
        <taxon>Lutisporaceae</taxon>
        <taxon>Lutispora</taxon>
    </lineage>
</organism>
<evidence type="ECO:0000256" key="1">
    <source>
        <dbReference type="SAM" id="Phobius"/>
    </source>
</evidence>
<dbReference type="Pfam" id="PF14689">
    <property type="entry name" value="SPOB_a"/>
    <property type="match status" value="1"/>
</dbReference>
<evidence type="ECO:0000259" key="3">
    <source>
        <dbReference type="Pfam" id="PF14689"/>
    </source>
</evidence>
<dbReference type="Pfam" id="PF14501">
    <property type="entry name" value="HATPase_c_5"/>
    <property type="match status" value="1"/>
</dbReference>
<evidence type="ECO:0000313" key="5">
    <source>
        <dbReference type="Proteomes" id="UP001651880"/>
    </source>
</evidence>
<protein>
    <submittedName>
        <fullName evidence="4">GHKL domain-containing protein</fullName>
    </submittedName>
</protein>
<reference evidence="4 5" key="1">
    <citation type="submission" date="2021-10" db="EMBL/GenBank/DDBJ databases">
        <title>Lutispora strain m25 sp. nov., a thermophilic, non-spore-forming bacterium isolated from a lab-scale methanogenic bioreactor digesting anaerobic sludge.</title>
        <authorList>
            <person name="El Houari A."/>
            <person name="Mcdonald J."/>
        </authorList>
    </citation>
    <scope>NUCLEOTIDE SEQUENCE [LARGE SCALE GENOMIC DNA]</scope>
    <source>
        <strain evidence="5">m25</strain>
    </source>
</reference>
<keyword evidence="1" id="KW-0472">Membrane</keyword>
<evidence type="ECO:0000259" key="2">
    <source>
        <dbReference type="Pfam" id="PF14501"/>
    </source>
</evidence>
<feature type="transmembrane region" description="Helical" evidence="1">
    <location>
        <begin position="199"/>
        <end position="223"/>
    </location>
</feature>
<feature type="domain" description="SpoOB alpha-helical" evidence="3">
    <location>
        <begin position="233"/>
        <end position="291"/>
    </location>
</feature>
<dbReference type="Proteomes" id="UP001651880">
    <property type="component" value="Unassembled WGS sequence"/>
</dbReference>
<dbReference type="InterPro" id="IPR032834">
    <property type="entry name" value="NatK-like_C"/>
</dbReference>
<proteinExistence type="predicted"/>
<name>A0ABT1NGW2_9FIRM</name>
<sequence length="435" mass="50550">MWYNVYKIIAAIIHALSIGITLLLGLSLIGEELQKIIKKLIFLIIIMSIAYYFFYDILTSDYAILLIYLSLIPVMKKAFKHKYSYTIIAVLLGLILELIMQILSKQAAAYFFMDGNIDEARLYIGFAAVLTYSLLWTAIYLNKISLFSRNWTLYPDLEKSQRKSFNRYVQLIIFVLVLMVAWIFYIMEGLSYSFNQQVPLLIFTIIFFTLFLYLMRILVFYGMERVEIFIDKQYQKEMLGFIEIIRSQRHDFNFHLQAILGMLENGNNSECRDYVKTMVKDTHEANDILNLYHPAVGALLGNFRKLAANKGIDLQILIHYNLENIPCTVYEINKILGNLLQNAIDEVEQHQEGSPWVKIMILKRSGNCVFKVSNKIEKGKNSFKNIFDSGYSTKASHEGIGLNTVQKIVSKYEGIIYTEFEDDIIHFIVQIPIKY</sequence>
<evidence type="ECO:0000313" key="4">
    <source>
        <dbReference type="EMBL" id="MCQ1530473.1"/>
    </source>
</evidence>
<feature type="transmembrane region" description="Helical" evidence="1">
    <location>
        <begin position="6"/>
        <end position="29"/>
    </location>
</feature>
<dbReference type="EMBL" id="JAJEKE010000012">
    <property type="protein sequence ID" value="MCQ1530473.1"/>
    <property type="molecule type" value="Genomic_DNA"/>
</dbReference>
<feature type="transmembrane region" description="Helical" evidence="1">
    <location>
        <begin position="60"/>
        <end position="76"/>
    </location>
</feature>
<keyword evidence="1" id="KW-1133">Transmembrane helix</keyword>
<dbReference type="PANTHER" id="PTHR40448">
    <property type="entry name" value="TWO-COMPONENT SENSOR HISTIDINE KINASE"/>
    <property type="match status" value="1"/>
</dbReference>
<dbReference type="Gene3D" id="3.30.565.10">
    <property type="entry name" value="Histidine kinase-like ATPase, C-terminal domain"/>
    <property type="match status" value="1"/>
</dbReference>
<comment type="caution">
    <text evidence="4">The sequence shown here is derived from an EMBL/GenBank/DDBJ whole genome shotgun (WGS) entry which is preliminary data.</text>
</comment>
<dbReference type="InterPro" id="IPR036890">
    <property type="entry name" value="HATPase_C_sf"/>
</dbReference>
<feature type="transmembrane region" description="Helical" evidence="1">
    <location>
        <begin position="123"/>
        <end position="141"/>
    </location>
</feature>
<keyword evidence="1" id="KW-0812">Transmembrane</keyword>
<dbReference type="Gene3D" id="1.10.287.130">
    <property type="match status" value="1"/>
</dbReference>
<dbReference type="InterPro" id="IPR039506">
    <property type="entry name" value="SPOB_a"/>
</dbReference>
<dbReference type="SUPFAM" id="SSF55874">
    <property type="entry name" value="ATPase domain of HSP90 chaperone/DNA topoisomerase II/histidine kinase"/>
    <property type="match status" value="1"/>
</dbReference>
<dbReference type="PANTHER" id="PTHR40448:SF1">
    <property type="entry name" value="TWO-COMPONENT SENSOR HISTIDINE KINASE"/>
    <property type="match status" value="1"/>
</dbReference>
<keyword evidence="5" id="KW-1185">Reference proteome</keyword>
<accession>A0ABT1NGW2</accession>
<feature type="domain" description="Sensor histidine kinase NatK-like C-terminal" evidence="2">
    <location>
        <begin position="330"/>
        <end position="431"/>
    </location>
</feature>
<gene>
    <name evidence="4" type="ORF">LJD61_13055</name>
</gene>